<accession>A0A813W7S1</accession>
<protein>
    <recommendedName>
        <fullName evidence="10">Cleavage and polyadenylation specificity factor subunit 1</fullName>
    </recommendedName>
</protein>
<dbReference type="OrthoDB" id="6109at2759"/>
<evidence type="ECO:0000259" key="7">
    <source>
        <dbReference type="Pfam" id="PF23726"/>
    </source>
</evidence>
<evidence type="ECO:0000256" key="3">
    <source>
        <dbReference type="SAM" id="Coils"/>
    </source>
</evidence>
<keyword evidence="3" id="KW-0175">Coiled coil</keyword>
<keyword evidence="2" id="KW-0539">Nucleus</keyword>
<dbReference type="Pfam" id="PF10433">
    <property type="entry name" value="Beta-prop_RSE1_1st"/>
    <property type="match status" value="1"/>
</dbReference>
<dbReference type="EMBL" id="CAJNOC010001237">
    <property type="protein sequence ID" value="CAF0847441.1"/>
    <property type="molecule type" value="Genomic_DNA"/>
</dbReference>
<dbReference type="Pfam" id="PF03178">
    <property type="entry name" value="CPSF_A"/>
    <property type="match status" value="1"/>
</dbReference>
<feature type="domain" description="RSE1/DDB1/CPSF1 C-terminal" evidence="5">
    <location>
        <begin position="1037"/>
        <end position="1359"/>
    </location>
</feature>
<evidence type="ECO:0000259" key="6">
    <source>
        <dbReference type="Pfam" id="PF10433"/>
    </source>
</evidence>
<dbReference type="GO" id="GO:0003676">
    <property type="term" value="F:nucleic acid binding"/>
    <property type="evidence" value="ECO:0007669"/>
    <property type="project" value="InterPro"/>
</dbReference>
<proteinExistence type="predicted"/>
<feature type="domain" description="RSE1/DDB1/CPSF1 second beta-propeller" evidence="7">
    <location>
        <begin position="500"/>
        <end position="958"/>
    </location>
</feature>
<name>A0A813W7S1_9BILA</name>
<evidence type="ECO:0000256" key="4">
    <source>
        <dbReference type="SAM" id="MobiDB-lite"/>
    </source>
</evidence>
<evidence type="ECO:0008006" key="10">
    <source>
        <dbReference type="Google" id="ProtNLM"/>
    </source>
</evidence>
<gene>
    <name evidence="8" type="ORF">OXX778_LOCUS8773</name>
</gene>
<comment type="subcellular location">
    <subcellularLocation>
        <location evidence="1">Nucleus</location>
    </subcellularLocation>
</comment>
<evidence type="ECO:0000259" key="5">
    <source>
        <dbReference type="Pfam" id="PF03178"/>
    </source>
</evidence>
<dbReference type="InterPro" id="IPR058543">
    <property type="entry name" value="Beta-prop_RSE1/DDB1/CPSF1_2nd"/>
</dbReference>
<evidence type="ECO:0000256" key="1">
    <source>
        <dbReference type="ARBA" id="ARBA00004123"/>
    </source>
</evidence>
<reference evidence="8" key="1">
    <citation type="submission" date="2021-02" db="EMBL/GenBank/DDBJ databases">
        <authorList>
            <person name="Nowell W R."/>
        </authorList>
    </citation>
    <scope>NUCLEOTIDE SEQUENCE</scope>
    <source>
        <strain evidence="8">Ploen Becks lab</strain>
    </source>
</reference>
<dbReference type="Pfam" id="PF23726">
    <property type="entry name" value="Beta-prop_RSE1_2nd"/>
    <property type="match status" value="1"/>
</dbReference>
<dbReference type="Proteomes" id="UP000663879">
    <property type="component" value="Unassembled WGS sequence"/>
</dbReference>
<evidence type="ECO:0000256" key="2">
    <source>
        <dbReference type="ARBA" id="ARBA00023242"/>
    </source>
</evidence>
<keyword evidence="9" id="KW-1185">Reference proteome</keyword>
<dbReference type="PANTHER" id="PTHR10644">
    <property type="entry name" value="DNA REPAIR/RNA PROCESSING CPSF FAMILY"/>
    <property type="match status" value="1"/>
</dbReference>
<evidence type="ECO:0000313" key="8">
    <source>
        <dbReference type="EMBL" id="CAF0847441.1"/>
    </source>
</evidence>
<dbReference type="InterPro" id="IPR050358">
    <property type="entry name" value="RSE1/DDB1/CFT1"/>
</dbReference>
<comment type="caution">
    <text evidence="8">The sequence shown here is derived from an EMBL/GenBank/DDBJ whole genome shotgun (WGS) entry which is preliminary data.</text>
</comment>
<dbReference type="Gene3D" id="2.130.10.10">
    <property type="entry name" value="YVTN repeat-like/Quinoprotein amine dehydrogenase"/>
    <property type="match status" value="3"/>
</dbReference>
<feature type="domain" description="RSE1/DDB1/CPSF1 first beta-propeller" evidence="6">
    <location>
        <begin position="14"/>
        <end position="404"/>
    </location>
</feature>
<dbReference type="InterPro" id="IPR004871">
    <property type="entry name" value="RSE1/DDB1/CPSF1_C"/>
</dbReference>
<dbReference type="GO" id="GO:0005634">
    <property type="term" value="C:nucleus"/>
    <property type="evidence" value="ECO:0007669"/>
    <property type="project" value="UniProtKB-SubCell"/>
</dbReference>
<organism evidence="8 9">
    <name type="scientific">Brachionus calyciflorus</name>
    <dbReference type="NCBI Taxonomy" id="104777"/>
    <lineage>
        <taxon>Eukaryota</taxon>
        <taxon>Metazoa</taxon>
        <taxon>Spiralia</taxon>
        <taxon>Gnathifera</taxon>
        <taxon>Rotifera</taxon>
        <taxon>Eurotatoria</taxon>
        <taxon>Monogononta</taxon>
        <taxon>Pseudotrocha</taxon>
        <taxon>Ploima</taxon>
        <taxon>Brachionidae</taxon>
        <taxon>Brachionus</taxon>
    </lineage>
</organism>
<feature type="coiled-coil region" evidence="3">
    <location>
        <begin position="663"/>
        <end position="690"/>
    </location>
</feature>
<dbReference type="InterPro" id="IPR015943">
    <property type="entry name" value="WD40/YVTN_repeat-like_dom_sf"/>
</dbReference>
<sequence>MFSLYKTVHPPTGIDNSVYCNFRNANENNLITSSGNRLNVYKFYPYTINTSDETKTNKLKLELVESYYLYGTISSVKSCRYGNMNKDALIIAFIDAKLSVVEYDEDQCDLITLSIHYFEDEIETEGLHYNIYEPILKVDPNMRCACMLIYGFKLVVIPFALNQDNSEQLDENTEPNSKSLTSYTIDLRKIDNWLEMRIIDIEFLYGYYEPTLFILCESNMTWVGRYAVKKDTCNSVALSLNLNQKTHPIIWPVDKLPSDCLKSYAVPDPIGGVLIFASNSLIYINQSVPSYAVSLNSIARTTSHYPFKAYLENIKITLDSSQALFISHDRICISLKGGELYIITLLTDTESLRSIRSFNIEKCANSVISTGLTKCYDNYLFVGSRLGNSVLLKYNEILDETSENTENNEQMDTTNTSNNENDKMDKKTQNYSFEICDVLLNTAPCGHSIVGESVGDLSEYLTDQESHNSIQLNHIDLITSSGYTKNGSISVLQRSIRPDLIASFQIQDTIDMWSVNLLDPLSDLNEYSTSYLFLSKKDSTIVLQIGSEITELDKETCVFVTKEPSLYVANLVDNKYIIQITISKIFVYTKEDTDIKLVDSFSLNSIFECHLKSAYILDPFIGILNEKNELFLFKFDGCLSRIDVDFDAFVSCFSFYEDKINLLSNTEMSNKENEEEKMDLNESKTNEKKTFFNDVSTSHIDDEDELLYGNSGLDTKTSSTNDYINRLLTEKNPVNSTTNLNTSIKVEKIQTQISHQSQIKKPIFWLFLVTLDGCLKIYNLETLNLEFSILKFNQALKSLSLLNQKNDKHLNNQVHEILVVSCGVDNNRPLIVARIEEDLVIYEISENLKLKKLNHEILIRDKKTKRKNSQIEENERTKQTPYLRKFENLGSFNGFAVIGSTLSSYLVFNTARSGLTSHPIWKDTSFPIISFTQFKNSSITMSGFIYINKNYDIRICTLPIDDCKGKLQIYYDFPWVLKKIQIRQTVNFISYHEESKTYAICYNQQEPTNKLMQLGEEDKEIAEYPKDDDFIYPMKSQFFIQLYTPVEWEPLPYGKFQLGEWEHVSCLKIIDLPYEGHTSGLRSYLAASTIFCYSEDVNSRGRIIIFDIIETVPEPDKPLTNTKLKSIYEKEQKGPVSCLESVNSHLIGCVGQKVFIWEFKNNELIGKAFIDCSFYIHKMVTLKNFVLIADMHKSISLVRFQHEYTKLSFVAKDKHFVDIFSSADSEKNLSIYAYQNDSHDNQGGTWLIKKAEFNVGSKINSMFRLKCRVNDPSMDKKATMAEKRQVTYLTNLDGGIGYLLPISSKAFLRLFMLQNAIIVMKPHYAGLNPKSYRMYKGRRKELSNFQKNVLDGDLLFEFFNMSYPERNEIAKRIKATSEQLLDDLTEVYQLTCHF</sequence>
<feature type="region of interest" description="Disordered" evidence="4">
    <location>
        <begin position="402"/>
        <end position="424"/>
    </location>
</feature>
<evidence type="ECO:0000313" key="9">
    <source>
        <dbReference type="Proteomes" id="UP000663879"/>
    </source>
</evidence>
<feature type="compositionally biased region" description="Polar residues" evidence="4">
    <location>
        <begin position="404"/>
        <end position="419"/>
    </location>
</feature>
<dbReference type="InterPro" id="IPR018846">
    <property type="entry name" value="Beta-prop_RSE1/DDB1/CPSF1_1st"/>
</dbReference>